<dbReference type="PROSITE" id="PS51194">
    <property type="entry name" value="HELICASE_CTER"/>
    <property type="match status" value="1"/>
</dbReference>
<proteinExistence type="inferred from homology"/>
<feature type="domain" description="Helicase C-terminal" evidence="10">
    <location>
        <begin position="573"/>
        <end position="729"/>
    </location>
</feature>
<reference evidence="12" key="1">
    <citation type="submission" date="2022-01" db="EMBL/GenBank/DDBJ databases">
        <authorList>
            <person name="Braso-Vives M."/>
        </authorList>
    </citation>
    <scope>NUCLEOTIDE SEQUENCE</scope>
</reference>
<dbReference type="SMART" id="SM00487">
    <property type="entry name" value="DEXDc"/>
    <property type="match status" value="1"/>
</dbReference>
<keyword evidence="13" id="KW-1185">Reference proteome</keyword>
<feature type="compositionally biased region" description="Basic and acidic residues" evidence="8">
    <location>
        <begin position="11"/>
        <end position="20"/>
    </location>
</feature>
<dbReference type="GO" id="GO:0043596">
    <property type="term" value="C:nuclear replication fork"/>
    <property type="evidence" value="ECO:0007669"/>
    <property type="project" value="TreeGrafter"/>
</dbReference>
<keyword evidence="3" id="KW-0378">Hydrolase</keyword>
<dbReference type="InterPro" id="IPR001650">
    <property type="entry name" value="Helicase_C-like"/>
</dbReference>
<feature type="compositionally biased region" description="Polar residues" evidence="8">
    <location>
        <begin position="74"/>
        <end position="88"/>
    </location>
</feature>
<sequence length="881" mass="98773">MATSHSLTAEQIRRMEENKKRALALRAQRQAQQTSGRENSSYTSKKANTLLPQKQNVNQRVSSLGQSKEPKQHMSWNSKAVQTHNTGRFGNGHDKTVISGKQNVPAVTNPVTTTSNQHGSSTETKRFNSSSSKPQLGKNTGKTQNTGSTFSKQKGTNYTNAKPSSTGYNQKGTNFAARKEGKLLPRFGEGPVSGTCVLVSKERFEVQAGYCAPLIEVFKQMPTKNYDLQTRVWSFELKDYEKLMERVLKAQLPVQLTPLPKVVLTTFNNQLKGKVTEELERRVPEADLSGVEPKLVNALLPFQRKGVNFAIWRNGRVLLADDMGLGKTMQALCVAAYYRKEWPLLIVTPSSLRLTWAEAFHRWLPSLDPQAITVMLTGKDNPASGRVTITSYDLMVRCSQQIRARGFKVIIMDESHVLKNFKTARTKAALPLLKTASRVLLLSGTPALSRPSELFTQLSAVEPRLFNSFHEFGIRYCQGKQTAFCWDYSGSCNMKELQLVLEERVMIRRLKKDVLSQLPAKQRQVVVMEPGVVNMKSFHAAADEMTKKHKNNAEQRGALLQYFNETALVKIPHIKDYVLDLLEADRKFLVFAHHQIVLDSLRDALDKKGYGYIRIDGKTPSEVRQQLCDKYQTQDSCQVALLSITAASTGLTLTAASLVVFAELFWNPGVLVQAEDRAHRIGQQDCVNVHYLVARGTADDYIWPLVQGKLDVLSKAGLTKDDFSTADTTSFKDPHQETILSYLEQSFSGDDPEDDLALLEAMEDYGMQDDVERQRLGHNDVKKENFVGVTAKQNDRAATRGPEQATMDKFVVQLPDAKAHGTTEDDGKAGHDCVETDTSCFDDDIMDDVYLDDQLWLDDLGEEDFDQVDVLQPESKRQRMA</sequence>
<comment type="subcellular location">
    <subcellularLocation>
        <location evidence="1">Nucleus</location>
    </subcellularLocation>
</comment>
<evidence type="ECO:0000259" key="10">
    <source>
        <dbReference type="PROSITE" id="PS51194"/>
    </source>
</evidence>
<feature type="region of interest" description="Disordered" evidence="8">
    <location>
        <begin position="1"/>
        <end position="172"/>
    </location>
</feature>
<dbReference type="Gene3D" id="3.40.50.300">
    <property type="entry name" value="P-loop containing nucleotide triphosphate hydrolases"/>
    <property type="match status" value="1"/>
</dbReference>
<dbReference type="InterPro" id="IPR038718">
    <property type="entry name" value="SNF2-like_sf"/>
</dbReference>
<evidence type="ECO:0000256" key="3">
    <source>
        <dbReference type="ARBA" id="ARBA00022801"/>
    </source>
</evidence>
<dbReference type="InterPro" id="IPR010003">
    <property type="entry name" value="HARP_dom"/>
</dbReference>
<dbReference type="InterPro" id="IPR027417">
    <property type="entry name" value="P-loop_NTPase"/>
</dbReference>
<evidence type="ECO:0000256" key="5">
    <source>
        <dbReference type="ARBA" id="ARBA00029621"/>
    </source>
</evidence>
<evidence type="ECO:0000256" key="2">
    <source>
        <dbReference type="ARBA" id="ARBA00020162"/>
    </source>
</evidence>
<evidence type="ECO:0000256" key="1">
    <source>
        <dbReference type="ARBA" id="ARBA00004123"/>
    </source>
</evidence>
<dbReference type="Proteomes" id="UP000838412">
    <property type="component" value="Chromosome 10"/>
</dbReference>
<evidence type="ECO:0000256" key="4">
    <source>
        <dbReference type="ARBA" id="ARBA00023242"/>
    </source>
</evidence>
<dbReference type="PROSITE" id="PS51467">
    <property type="entry name" value="HARP"/>
    <property type="match status" value="1"/>
</dbReference>
<feature type="compositionally biased region" description="Low complexity" evidence="8">
    <location>
        <begin position="103"/>
        <end position="114"/>
    </location>
</feature>
<name>A0A8J9YS56_BRALA</name>
<dbReference type="InterPro" id="IPR049730">
    <property type="entry name" value="SNF2/RAD54-like_C"/>
</dbReference>
<dbReference type="Pfam" id="PF00271">
    <property type="entry name" value="Helicase_C"/>
    <property type="match status" value="1"/>
</dbReference>
<dbReference type="AlphaFoldDB" id="A0A8J9YS56"/>
<comment type="similarity">
    <text evidence="7">Belongs to the SNF2/RAD54 helicase family. SMARCAL1 subfamily.</text>
</comment>
<organism evidence="12 13">
    <name type="scientific">Branchiostoma lanceolatum</name>
    <name type="common">Common lancelet</name>
    <name type="synonym">Amphioxus lanceolatum</name>
    <dbReference type="NCBI Taxonomy" id="7740"/>
    <lineage>
        <taxon>Eukaryota</taxon>
        <taxon>Metazoa</taxon>
        <taxon>Chordata</taxon>
        <taxon>Cephalochordata</taxon>
        <taxon>Leptocardii</taxon>
        <taxon>Amphioxiformes</taxon>
        <taxon>Branchiostomatidae</taxon>
        <taxon>Branchiostoma</taxon>
    </lineage>
</organism>
<dbReference type="CDD" id="cd18010">
    <property type="entry name" value="DEXHc_HARP_SMARCAL1"/>
    <property type="match status" value="1"/>
</dbReference>
<feature type="compositionally biased region" description="Low complexity" evidence="8">
    <location>
        <begin position="24"/>
        <end position="33"/>
    </location>
</feature>
<dbReference type="GO" id="GO:0005524">
    <property type="term" value="F:ATP binding"/>
    <property type="evidence" value="ECO:0007669"/>
    <property type="project" value="InterPro"/>
</dbReference>
<dbReference type="Gene3D" id="3.40.50.10810">
    <property type="entry name" value="Tandem AAA-ATPase domain"/>
    <property type="match status" value="1"/>
</dbReference>
<dbReference type="EMBL" id="OV696695">
    <property type="protein sequence ID" value="CAH1238518.1"/>
    <property type="molecule type" value="Genomic_DNA"/>
</dbReference>
<feature type="domain" description="HARP" evidence="11">
    <location>
        <begin position="188"/>
        <end position="260"/>
    </location>
</feature>
<protein>
    <recommendedName>
        <fullName evidence="2">SWI/SNF-related matrix-associated actin-dependent regulator of chromatin subfamily A-like protein 1</fullName>
    </recommendedName>
    <alternativeName>
        <fullName evidence="6">HepA-related protein</fullName>
    </alternativeName>
    <alternativeName>
        <fullName evidence="5">Sucrose nonfermenting protein 2-like 1</fullName>
    </alternativeName>
</protein>
<accession>A0A8J9YS56</accession>
<dbReference type="OrthoDB" id="2801544at2759"/>
<dbReference type="InterPro" id="IPR014001">
    <property type="entry name" value="Helicase_ATP-bd"/>
</dbReference>
<evidence type="ECO:0000313" key="12">
    <source>
        <dbReference type="EMBL" id="CAH1238518.1"/>
    </source>
</evidence>
<feature type="compositionally biased region" description="Polar residues" evidence="8">
    <location>
        <begin position="34"/>
        <end position="66"/>
    </location>
</feature>
<dbReference type="PANTHER" id="PTHR45766">
    <property type="entry name" value="DNA ANNEALING HELICASE AND ENDONUCLEASE ZRANB3 FAMILY MEMBER"/>
    <property type="match status" value="1"/>
</dbReference>
<dbReference type="InterPro" id="IPR000330">
    <property type="entry name" value="SNF2_N"/>
</dbReference>
<dbReference type="GO" id="GO:0031297">
    <property type="term" value="P:replication fork processing"/>
    <property type="evidence" value="ECO:0007669"/>
    <property type="project" value="TreeGrafter"/>
</dbReference>
<evidence type="ECO:0000256" key="8">
    <source>
        <dbReference type="SAM" id="MobiDB-lite"/>
    </source>
</evidence>
<gene>
    <name evidence="12" type="primary">SMARCAL1</name>
    <name evidence="12" type="ORF">BLAG_LOCUS3093</name>
</gene>
<evidence type="ECO:0000313" key="13">
    <source>
        <dbReference type="Proteomes" id="UP000838412"/>
    </source>
</evidence>
<dbReference type="Pfam" id="PF00176">
    <property type="entry name" value="SNF2-rel_dom"/>
    <property type="match status" value="1"/>
</dbReference>
<dbReference type="PANTHER" id="PTHR45766:SF6">
    <property type="entry name" value="SWI_SNF-RELATED MATRIX-ASSOCIATED ACTIN-DEPENDENT REGULATOR OF CHROMATIN SUBFAMILY A-LIKE PROTEIN 1"/>
    <property type="match status" value="1"/>
</dbReference>
<dbReference type="FunFam" id="3.40.50.300:FF:003021">
    <property type="entry name" value="Uncharacterized protein (Fragment)"/>
    <property type="match status" value="1"/>
</dbReference>
<dbReference type="FunFam" id="3.40.50.10810:FF:000066">
    <property type="entry name" value="Uncharacterized protein (Fragment)"/>
    <property type="match status" value="1"/>
</dbReference>
<keyword evidence="4" id="KW-0539">Nucleus</keyword>
<dbReference type="Pfam" id="PF07443">
    <property type="entry name" value="HARP"/>
    <property type="match status" value="1"/>
</dbReference>
<feature type="compositionally biased region" description="Polar residues" evidence="8">
    <location>
        <begin position="115"/>
        <end position="172"/>
    </location>
</feature>
<dbReference type="CDD" id="cd18793">
    <property type="entry name" value="SF2_C_SNF"/>
    <property type="match status" value="1"/>
</dbReference>
<dbReference type="SMART" id="SM00490">
    <property type="entry name" value="HELICc"/>
    <property type="match status" value="1"/>
</dbReference>
<evidence type="ECO:0000256" key="7">
    <source>
        <dbReference type="PROSITE-ProRule" id="PRU00800"/>
    </source>
</evidence>
<evidence type="ECO:0000259" key="11">
    <source>
        <dbReference type="PROSITE" id="PS51467"/>
    </source>
</evidence>
<feature type="domain" description="Helicase ATP-binding" evidence="9">
    <location>
        <begin position="308"/>
        <end position="464"/>
    </location>
</feature>
<evidence type="ECO:0000259" key="9">
    <source>
        <dbReference type="PROSITE" id="PS51192"/>
    </source>
</evidence>
<dbReference type="GO" id="GO:0016787">
    <property type="term" value="F:hydrolase activity"/>
    <property type="evidence" value="ECO:0007669"/>
    <property type="project" value="UniProtKB-KW"/>
</dbReference>
<evidence type="ECO:0000256" key="6">
    <source>
        <dbReference type="ARBA" id="ARBA00031896"/>
    </source>
</evidence>
<dbReference type="GO" id="GO:0006281">
    <property type="term" value="P:DNA repair"/>
    <property type="evidence" value="ECO:0007669"/>
    <property type="project" value="TreeGrafter"/>
</dbReference>
<dbReference type="SUPFAM" id="SSF52540">
    <property type="entry name" value="P-loop containing nucleoside triphosphate hydrolases"/>
    <property type="match status" value="2"/>
</dbReference>
<dbReference type="PROSITE" id="PS51192">
    <property type="entry name" value="HELICASE_ATP_BIND_1"/>
    <property type="match status" value="1"/>
</dbReference>